<keyword evidence="1" id="KW-0812">Transmembrane</keyword>
<accession>A0A6P4FTH1</accession>
<feature type="transmembrane region" description="Helical" evidence="1">
    <location>
        <begin position="82"/>
        <end position="101"/>
    </location>
</feature>
<organism evidence="2">
    <name type="scientific">Drosophila rhopaloa</name>
    <name type="common">Fruit fly</name>
    <dbReference type="NCBI Taxonomy" id="1041015"/>
    <lineage>
        <taxon>Eukaryota</taxon>
        <taxon>Metazoa</taxon>
        <taxon>Ecdysozoa</taxon>
        <taxon>Arthropoda</taxon>
        <taxon>Hexapoda</taxon>
        <taxon>Insecta</taxon>
        <taxon>Pterygota</taxon>
        <taxon>Neoptera</taxon>
        <taxon>Endopterygota</taxon>
        <taxon>Diptera</taxon>
        <taxon>Brachycera</taxon>
        <taxon>Muscomorpha</taxon>
        <taxon>Ephydroidea</taxon>
        <taxon>Drosophilidae</taxon>
        <taxon>Drosophila</taxon>
        <taxon>Sophophora</taxon>
    </lineage>
</organism>
<proteinExistence type="predicted"/>
<dbReference type="AlphaFoldDB" id="A0A6P4FTH1"/>
<keyword evidence="1" id="KW-0472">Membrane</keyword>
<protein>
    <submittedName>
        <fullName evidence="2">Uncharacterized protein LOC108051009</fullName>
    </submittedName>
</protein>
<gene>
    <name evidence="2" type="primary">LOC108051009</name>
</gene>
<keyword evidence="1" id="KW-1133">Transmembrane helix</keyword>
<reference evidence="2" key="1">
    <citation type="submission" date="2025-08" db="UniProtKB">
        <authorList>
            <consortium name="RefSeq"/>
        </authorList>
    </citation>
    <scope>IDENTIFICATION</scope>
</reference>
<evidence type="ECO:0000256" key="1">
    <source>
        <dbReference type="SAM" id="Phobius"/>
    </source>
</evidence>
<dbReference type="RefSeq" id="XP_016988441.1">
    <property type="nucleotide sequence ID" value="XM_017132952.1"/>
</dbReference>
<sequence length="161" mass="18098">MKQTHSSASGHTFQHSSTLITGQLRSSKRSAFLVAISRAQIRPGCDAKRGVVMSSLADVQSVLKSTFSSSELRSTKKNQLKMAKIALIFLLFALFAVAMAGRVTREEATKSPVEQFQENFDKILNSDQVKQFQEELKNLYKEKREELKQFENVPNEGLKTN</sequence>
<name>A0A6P4FTH1_DRORH</name>
<evidence type="ECO:0000313" key="2">
    <source>
        <dbReference type="RefSeq" id="XP_016988441.1"/>
    </source>
</evidence>